<sequence>MDFYSANLVAFCTLNAILLHQTRRRDFPRELPIEEGKPVDPERLRTARAFQRRFLVGYALVVGADWLQGPHIYATYKYEKGLSEEIVALLYATGFIASAISAIFAGQVADCWGRKARCRDYCILSAYSCVMIHCESLLLLFVGRVFGGMATTILFSVFEAWMIAEYHNLGLDDSVLPLNTVFRNMTLVSSIVAIISGVAGDAIVQALGNRKWPFALSILSATVASFWIQAYWTESYGTRAAIEDQKTDLGRGVRTVLTNKRILAIGIASCCFEGAMYLFVFFWSPALKSARLRAGSEEELPFGIIFASFMCAMMVGAIIFSSRLGVPSRESATWGVLMAMLFASASLSCAVLFDSERALFLAFVSFELCVGAYFPIMGFLKSELIEDGVRGSVYSLLRLPLNLFVVGAHSLAREGMSMLRKLGRRTILTRGSAGDDHRNNVFLTLAGLLVVASLVCKAKLA</sequence>
<keyword evidence="6 12" id="KW-0812">Transmembrane</keyword>
<dbReference type="PANTHER" id="PTHR23516">
    <property type="entry name" value="SAM (S-ADENOSYL METHIONINE) TRANSPORTER"/>
    <property type="match status" value="1"/>
</dbReference>
<dbReference type="GO" id="GO:0006811">
    <property type="term" value="P:monoatomic ion transport"/>
    <property type="evidence" value="ECO:0007669"/>
    <property type="project" value="UniProtKB-KW"/>
</dbReference>
<accession>A0A0L0N7Q1</accession>
<keyword evidence="8" id="KW-0406">Ion transport</keyword>
<dbReference type="Pfam" id="PF05631">
    <property type="entry name" value="MFS_5"/>
    <property type="match status" value="1"/>
</dbReference>
<evidence type="ECO:0000256" key="5">
    <source>
        <dbReference type="ARBA" id="ARBA00022475"/>
    </source>
</evidence>
<feature type="transmembrane region" description="Helical" evidence="12">
    <location>
        <begin position="185"/>
        <end position="208"/>
    </location>
</feature>
<proteinExistence type="predicted"/>
<evidence type="ECO:0000256" key="8">
    <source>
        <dbReference type="ARBA" id="ARBA00023065"/>
    </source>
</evidence>
<dbReference type="SUPFAM" id="SSF103473">
    <property type="entry name" value="MFS general substrate transporter"/>
    <property type="match status" value="1"/>
</dbReference>
<dbReference type="GO" id="GO:0015098">
    <property type="term" value="F:molybdate ion transmembrane transporter activity"/>
    <property type="evidence" value="ECO:0007669"/>
    <property type="project" value="InterPro"/>
</dbReference>
<feature type="transmembrane region" description="Helical" evidence="12">
    <location>
        <begin position="302"/>
        <end position="320"/>
    </location>
</feature>
<evidence type="ECO:0000256" key="1">
    <source>
        <dbReference type="ARBA" id="ARBA00003019"/>
    </source>
</evidence>
<evidence type="ECO:0000256" key="4">
    <source>
        <dbReference type="ARBA" id="ARBA00022448"/>
    </source>
</evidence>
<dbReference type="OrthoDB" id="263957at2759"/>
<dbReference type="InterPro" id="IPR036259">
    <property type="entry name" value="MFS_trans_sf"/>
</dbReference>
<feature type="transmembrane region" description="Helical" evidence="12">
    <location>
        <begin position="332"/>
        <end position="353"/>
    </location>
</feature>
<feature type="transmembrane region" description="Helical" evidence="12">
    <location>
        <begin position="146"/>
        <end position="164"/>
    </location>
</feature>
<dbReference type="InterPro" id="IPR008509">
    <property type="entry name" value="MOT2/MFSD5"/>
</dbReference>
<organism evidence="13 14">
    <name type="scientific">Tolypocladium ophioglossoides (strain CBS 100239)</name>
    <name type="common">Snaketongue truffleclub</name>
    <name type="synonym">Elaphocordyceps ophioglossoides</name>
    <dbReference type="NCBI Taxonomy" id="1163406"/>
    <lineage>
        <taxon>Eukaryota</taxon>
        <taxon>Fungi</taxon>
        <taxon>Dikarya</taxon>
        <taxon>Ascomycota</taxon>
        <taxon>Pezizomycotina</taxon>
        <taxon>Sordariomycetes</taxon>
        <taxon>Hypocreomycetidae</taxon>
        <taxon>Hypocreales</taxon>
        <taxon>Ophiocordycipitaceae</taxon>
        <taxon>Tolypocladium</taxon>
    </lineage>
</organism>
<feature type="transmembrane region" description="Helical" evidence="12">
    <location>
        <begin position="214"/>
        <end position="232"/>
    </location>
</feature>
<dbReference type="EMBL" id="LFRF01000016">
    <property type="protein sequence ID" value="KND89865.1"/>
    <property type="molecule type" value="Genomic_DNA"/>
</dbReference>
<comment type="function">
    <text evidence="1">Mediates high-affinity intracellular uptake of the rare oligo-element molybdenum.</text>
</comment>
<evidence type="ECO:0000256" key="11">
    <source>
        <dbReference type="ARBA" id="ARBA00032555"/>
    </source>
</evidence>
<evidence type="ECO:0000256" key="7">
    <source>
        <dbReference type="ARBA" id="ARBA00022989"/>
    </source>
</evidence>
<evidence type="ECO:0000313" key="13">
    <source>
        <dbReference type="EMBL" id="KND89865.1"/>
    </source>
</evidence>
<name>A0A0L0N7Q1_TOLOC</name>
<keyword evidence="4" id="KW-0813">Transport</keyword>
<keyword evidence="7 12" id="KW-1133">Transmembrane helix</keyword>
<protein>
    <recommendedName>
        <fullName evidence="3">Molybdate-anion transporter</fullName>
    </recommendedName>
    <alternativeName>
        <fullName evidence="10">Major facilitator superfamily domain-containing protein 5</fullName>
    </alternativeName>
    <alternativeName>
        <fullName evidence="11">Molybdate transporter 2 homolog</fullName>
    </alternativeName>
</protein>
<comment type="subcellular location">
    <subcellularLocation>
        <location evidence="2">Cell membrane</location>
        <topology evidence="2">Multi-pass membrane protein</topology>
    </subcellularLocation>
</comment>
<feature type="transmembrane region" description="Helical" evidence="12">
    <location>
        <begin position="262"/>
        <end position="282"/>
    </location>
</feature>
<dbReference type="Proteomes" id="UP000036947">
    <property type="component" value="Unassembled WGS sequence"/>
</dbReference>
<evidence type="ECO:0000313" key="14">
    <source>
        <dbReference type="Proteomes" id="UP000036947"/>
    </source>
</evidence>
<evidence type="ECO:0000256" key="2">
    <source>
        <dbReference type="ARBA" id="ARBA00004651"/>
    </source>
</evidence>
<gene>
    <name evidence="13" type="ORF">TOPH_05482</name>
</gene>
<evidence type="ECO:0000256" key="12">
    <source>
        <dbReference type="SAM" id="Phobius"/>
    </source>
</evidence>
<feature type="transmembrane region" description="Helical" evidence="12">
    <location>
        <begin position="392"/>
        <end position="412"/>
    </location>
</feature>
<evidence type="ECO:0000256" key="3">
    <source>
        <dbReference type="ARBA" id="ARBA00021242"/>
    </source>
</evidence>
<keyword evidence="14" id="KW-1185">Reference proteome</keyword>
<dbReference type="GO" id="GO:0005886">
    <property type="term" value="C:plasma membrane"/>
    <property type="evidence" value="ECO:0007669"/>
    <property type="project" value="UniProtKB-SubCell"/>
</dbReference>
<comment type="caution">
    <text evidence="13">The sequence shown here is derived from an EMBL/GenBank/DDBJ whole genome shotgun (WGS) entry which is preliminary data.</text>
</comment>
<dbReference type="STRING" id="1163406.A0A0L0N7Q1"/>
<evidence type="ECO:0000256" key="9">
    <source>
        <dbReference type="ARBA" id="ARBA00023136"/>
    </source>
</evidence>
<evidence type="ECO:0000256" key="10">
    <source>
        <dbReference type="ARBA" id="ARBA00030646"/>
    </source>
</evidence>
<keyword evidence="5" id="KW-1003">Cell membrane</keyword>
<dbReference type="Gene3D" id="1.20.1250.20">
    <property type="entry name" value="MFS general substrate transporter like domains"/>
    <property type="match status" value="1"/>
</dbReference>
<keyword evidence="9 12" id="KW-0472">Membrane</keyword>
<feature type="transmembrane region" description="Helical" evidence="12">
    <location>
        <begin position="359"/>
        <end position="380"/>
    </location>
</feature>
<evidence type="ECO:0000256" key="6">
    <source>
        <dbReference type="ARBA" id="ARBA00022692"/>
    </source>
</evidence>
<dbReference type="AlphaFoldDB" id="A0A0L0N7Q1"/>
<dbReference type="PANTHER" id="PTHR23516:SF1">
    <property type="entry name" value="MOLYBDATE-ANION TRANSPORTER"/>
    <property type="match status" value="1"/>
</dbReference>
<feature type="transmembrane region" description="Helical" evidence="12">
    <location>
        <begin position="86"/>
        <end position="109"/>
    </location>
</feature>
<reference evidence="13 14" key="1">
    <citation type="journal article" date="2015" name="BMC Genomics">
        <title>The genome of the truffle-parasite Tolypocladium ophioglossoides and the evolution of antifungal peptaibiotics.</title>
        <authorList>
            <person name="Quandt C.A."/>
            <person name="Bushley K.E."/>
            <person name="Spatafora J.W."/>
        </authorList>
    </citation>
    <scope>NUCLEOTIDE SEQUENCE [LARGE SCALE GENOMIC DNA]</scope>
    <source>
        <strain evidence="13 14">CBS 100239</strain>
    </source>
</reference>